<accession>A0A7V9Z7D3</accession>
<dbReference type="EMBL" id="JACDUT010000006">
    <property type="protein sequence ID" value="MBA2875435.1"/>
    <property type="molecule type" value="Genomic_DNA"/>
</dbReference>
<comment type="caution">
    <text evidence="2">The sequence shown here is derived from an EMBL/GenBank/DDBJ whole genome shotgun (WGS) entry which is preliminary data.</text>
</comment>
<feature type="transmembrane region" description="Helical" evidence="1">
    <location>
        <begin position="26"/>
        <end position="44"/>
    </location>
</feature>
<reference evidence="2 3" key="1">
    <citation type="submission" date="2020-07" db="EMBL/GenBank/DDBJ databases">
        <title>Genomic Encyclopedia of Type Strains, Phase IV (KMG-IV): sequencing the most valuable type-strain genomes for metagenomic binning, comparative biology and taxonomic classification.</title>
        <authorList>
            <person name="Goeker M."/>
        </authorList>
    </citation>
    <scope>NUCLEOTIDE SEQUENCE [LARGE SCALE GENOMIC DNA]</scope>
    <source>
        <strain evidence="2 3">DSM 15730</strain>
    </source>
</reference>
<sequence length="155" mass="18073">MYFWNVKALAEELMQKKITPQKKMQYLLAFILVETISVELSYWLGIYSKANIYDVLYSFFSIAINFLGVIFCYKANKRGDNQDFIERFVCIGLPISIRILFLGIVMVGLYIPIGGYFGFYTDSTNIIDFIICILLEVLYYARMRSYILKISTHSI</sequence>
<proteinExistence type="predicted"/>
<feature type="transmembrane region" description="Helical" evidence="1">
    <location>
        <begin position="56"/>
        <end position="76"/>
    </location>
</feature>
<feature type="transmembrane region" description="Helical" evidence="1">
    <location>
        <begin position="88"/>
        <end position="111"/>
    </location>
</feature>
<evidence type="ECO:0000313" key="3">
    <source>
        <dbReference type="Proteomes" id="UP000523087"/>
    </source>
</evidence>
<keyword evidence="1" id="KW-0812">Transmembrane</keyword>
<evidence type="ECO:0000256" key="1">
    <source>
        <dbReference type="SAM" id="Phobius"/>
    </source>
</evidence>
<feature type="transmembrane region" description="Helical" evidence="1">
    <location>
        <begin position="123"/>
        <end position="141"/>
    </location>
</feature>
<dbReference type="Proteomes" id="UP000523087">
    <property type="component" value="Unassembled WGS sequence"/>
</dbReference>
<dbReference type="RefSeq" id="WP_181556248.1">
    <property type="nucleotide sequence ID" value="NZ_JACDUT010000006.1"/>
</dbReference>
<dbReference type="AlphaFoldDB" id="A0A7V9Z7D3"/>
<gene>
    <name evidence="2" type="ORF">HNR31_002223</name>
</gene>
<keyword evidence="3" id="KW-1185">Reference proteome</keyword>
<evidence type="ECO:0000313" key="2">
    <source>
        <dbReference type="EMBL" id="MBA2875435.1"/>
    </source>
</evidence>
<protein>
    <submittedName>
        <fullName evidence="2">Uncharacterized protein</fullName>
    </submittedName>
</protein>
<keyword evidence="1" id="KW-1133">Transmembrane helix</keyword>
<keyword evidence="1" id="KW-0472">Membrane</keyword>
<organism evidence="2 3">
    <name type="scientific">Thermaerobacillus caldiproteolyticus</name>
    <dbReference type="NCBI Taxonomy" id="247480"/>
    <lineage>
        <taxon>Bacteria</taxon>
        <taxon>Bacillati</taxon>
        <taxon>Bacillota</taxon>
        <taxon>Bacilli</taxon>
        <taxon>Bacillales</taxon>
        <taxon>Anoxybacillaceae</taxon>
        <taxon>Thermaerobacillus</taxon>
    </lineage>
</organism>
<name>A0A7V9Z7D3_9BACL</name>